<dbReference type="AlphaFoldDB" id="A0A0A8YCG3"/>
<organism evidence="1">
    <name type="scientific">Arundo donax</name>
    <name type="common">Giant reed</name>
    <name type="synonym">Donax arundinaceus</name>
    <dbReference type="NCBI Taxonomy" id="35708"/>
    <lineage>
        <taxon>Eukaryota</taxon>
        <taxon>Viridiplantae</taxon>
        <taxon>Streptophyta</taxon>
        <taxon>Embryophyta</taxon>
        <taxon>Tracheophyta</taxon>
        <taxon>Spermatophyta</taxon>
        <taxon>Magnoliopsida</taxon>
        <taxon>Liliopsida</taxon>
        <taxon>Poales</taxon>
        <taxon>Poaceae</taxon>
        <taxon>PACMAD clade</taxon>
        <taxon>Arundinoideae</taxon>
        <taxon>Arundineae</taxon>
        <taxon>Arundo</taxon>
    </lineage>
</organism>
<reference evidence="1" key="2">
    <citation type="journal article" date="2015" name="Data Brief">
        <title>Shoot transcriptome of the giant reed, Arundo donax.</title>
        <authorList>
            <person name="Barrero R.A."/>
            <person name="Guerrero F.D."/>
            <person name="Moolhuijzen P."/>
            <person name="Goolsby J.A."/>
            <person name="Tidwell J."/>
            <person name="Bellgard S.E."/>
            <person name="Bellgard M.I."/>
        </authorList>
    </citation>
    <scope>NUCLEOTIDE SEQUENCE</scope>
    <source>
        <tissue evidence="1">Shoot tissue taken approximately 20 cm above the soil surface</tissue>
    </source>
</reference>
<evidence type="ECO:0000313" key="1">
    <source>
        <dbReference type="EMBL" id="JAD23671.1"/>
    </source>
</evidence>
<name>A0A0A8YCG3_ARUDO</name>
<reference evidence="1" key="1">
    <citation type="submission" date="2014-09" db="EMBL/GenBank/DDBJ databases">
        <authorList>
            <person name="Magalhaes I.L.F."/>
            <person name="Oliveira U."/>
            <person name="Santos F.R."/>
            <person name="Vidigal T.H.D.A."/>
            <person name="Brescovit A.D."/>
            <person name="Santos A.J."/>
        </authorList>
    </citation>
    <scope>NUCLEOTIDE SEQUENCE</scope>
    <source>
        <tissue evidence="1">Shoot tissue taken approximately 20 cm above the soil surface</tissue>
    </source>
</reference>
<protein>
    <submittedName>
        <fullName evidence="1">Uncharacterized protein</fullName>
    </submittedName>
</protein>
<dbReference type="EMBL" id="GBRH01274224">
    <property type="protein sequence ID" value="JAD23671.1"/>
    <property type="molecule type" value="Transcribed_RNA"/>
</dbReference>
<sequence>MYFALLFHDFYGLGLNVEPFSLKNYF</sequence>
<proteinExistence type="predicted"/>
<accession>A0A0A8YCG3</accession>